<feature type="compositionally biased region" description="Polar residues" evidence="9">
    <location>
        <begin position="227"/>
        <end position="243"/>
    </location>
</feature>
<dbReference type="GO" id="GO:0005634">
    <property type="term" value="C:nucleus"/>
    <property type="evidence" value="ECO:0007669"/>
    <property type="project" value="UniProtKB-SubCell"/>
</dbReference>
<dbReference type="InterPro" id="IPR008967">
    <property type="entry name" value="p53-like_TF_DNA-bd_sf"/>
</dbReference>
<dbReference type="PROSITE" id="PS50252">
    <property type="entry name" value="TBOX_3"/>
    <property type="match status" value="2"/>
</dbReference>
<dbReference type="Proteomes" id="UP000694419">
    <property type="component" value="Unplaced"/>
</dbReference>
<evidence type="ECO:0000313" key="11">
    <source>
        <dbReference type="Ensembl" id="ENSCPGP00000010898.1"/>
    </source>
</evidence>
<accession>A0A8C3PLD2</accession>
<dbReference type="Ensembl" id="ENSCPGT00000011950.1">
    <property type="protein sequence ID" value="ENSCPGP00000010898.1"/>
    <property type="gene ID" value="ENSCPGG00000007714.1"/>
</dbReference>
<feature type="compositionally biased region" description="Polar residues" evidence="9">
    <location>
        <begin position="33"/>
        <end position="45"/>
    </location>
</feature>
<evidence type="ECO:0000256" key="7">
    <source>
        <dbReference type="ARBA" id="ARBA00023242"/>
    </source>
</evidence>
<feature type="region of interest" description="Disordered" evidence="9">
    <location>
        <begin position="219"/>
        <end position="243"/>
    </location>
</feature>
<dbReference type="PROSITE" id="PS01264">
    <property type="entry name" value="TBOX_2"/>
    <property type="match status" value="1"/>
</dbReference>
<keyword evidence="5 8" id="KW-0238">DNA-binding</keyword>
<evidence type="ECO:0000256" key="1">
    <source>
        <dbReference type="ARBA" id="ARBA00004123"/>
    </source>
</evidence>
<evidence type="ECO:0000256" key="9">
    <source>
        <dbReference type="SAM" id="MobiDB-lite"/>
    </source>
</evidence>
<name>A0A8C3PLD2_9CHAR</name>
<dbReference type="PANTHER" id="PTHR11267">
    <property type="entry name" value="T-BOX PROTEIN-RELATED"/>
    <property type="match status" value="1"/>
</dbReference>
<evidence type="ECO:0000256" key="8">
    <source>
        <dbReference type="PROSITE-ProRule" id="PRU00201"/>
    </source>
</evidence>
<comment type="subcellular location">
    <subcellularLocation>
        <location evidence="2">Cytoplasm</location>
    </subcellularLocation>
    <subcellularLocation>
        <location evidence="1 8">Nucleus</location>
    </subcellularLocation>
</comment>
<evidence type="ECO:0000313" key="12">
    <source>
        <dbReference type="Proteomes" id="UP000694419"/>
    </source>
</evidence>
<dbReference type="SUPFAM" id="SSF49417">
    <property type="entry name" value="p53-like transcription factors"/>
    <property type="match status" value="1"/>
</dbReference>
<dbReference type="GO" id="GO:0000978">
    <property type="term" value="F:RNA polymerase II cis-regulatory region sequence-specific DNA binding"/>
    <property type="evidence" value="ECO:0007669"/>
    <property type="project" value="InterPro"/>
</dbReference>
<dbReference type="SMART" id="SM00425">
    <property type="entry name" value="TBOX"/>
    <property type="match status" value="1"/>
</dbReference>
<dbReference type="GO" id="GO:0005737">
    <property type="term" value="C:cytoplasm"/>
    <property type="evidence" value="ECO:0007669"/>
    <property type="project" value="UniProtKB-SubCell"/>
</dbReference>
<feature type="domain" description="T-box" evidence="10">
    <location>
        <begin position="181"/>
        <end position="203"/>
    </location>
</feature>
<keyword evidence="12" id="KW-1185">Reference proteome</keyword>
<feature type="compositionally biased region" description="Basic and acidic residues" evidence="9">
    <location>
        <begin position="17"/>
        <end position="28"/>
    </location>
</feature>
<evidence type="ECO:0000256" key="5">
    <source>
        <dbReference type="ARBA" id="ARBA00023125"/>
    </source>
</evidence>
<dbReference type="PROSITE" id="PS01283">
    <property type="entry name" value="TBOX_1"/>
    <property type="match status" value="1"/>
</dbReference>
<keyword evidence="4" id="KW-0805">Transcription regulation</keyword>
<dbReference type="GO" id="GO:0000981">
    <property type="term" value="F:DNA-binding transcription factor activity, RNA polymerase II-specific"/>
    <property type="evidence" value="ECO:0007669"/>
    <property type="project" value="TreeGrafter"/>
</dbReference>
<dbReference type="PRINTS" id="PR00937">
    <property type="entry name" value="TBOX"/>
</dbReference>
<dbReference type="Gene3D" id="2.60.40.820">
    <property type="entry name" value="Transcription factor, T-box"/>
    <property type="match status" value="1"/>
</dbReference>
<dbReference type="InterPro" id="IPR036960">
    <property type="entry name" value="T-box_sf"/>
</dbReference>
<evidence type="ECO:0000256" key="4">
    <source>
        <dbReference type="ARBA" id="ARBA00023015"/>
    </source>
</evidence>
<evidence type="ECO:0000256" key="3">
    <source>
        <dbReference type="ARBA" id="ARBA00022490"/>
    </source>
</evidence>
<dbReference type="Pfam" id="PF00907">
    <property type="entry name" value="T-box"/>
    <property type="match status" value="1"/>
</dbReference>
<comment type="caution">
    <text evidence="8">Lacks conserved residue(s) required for the propagation of feature annotation.</text>
</comment>
<dbReference type="AlphaFoldDB" id="A0A8C3PLD2"/>
<dbReference type="GO" id="GO:0003218">
    <property type="term" value="P:cardiac left ventricle formation"/>
    <property type="evidence" value="ECO:0007669"/>
    <property type="project" value="TreeGrafter"/>
</dbReference>
<reference evidence="11" key="2">
    <citation type="submission" date="2025-09" db="UniProtKB">
        <authorList>
            <consortium name="Ensembl"/>
        </authorList>
    </citation>
    <scope>IDENTIFICATION</scope>
</reference>
<feature type="region of interest" description="Disordered" evidence="9">
    <location>
        <begin position="1"/>
        <end position="45"/>
    </location>
</feature>
<evidence type="ECO:0000259" key="10">
    <source>
        <dbReference type="PROSITE" id="PS50252"/>
    </source>
</evidence>
<keyword evidence="3" id="KW-0963">Cytoplasm</keyword>
<keyword evidence="7 8" id="KW-0539">Nucleus</keyword>
<dbReference type="PANTHER" id="PTHR11267:SF28">
    <property type="entry name" value="T-BOX TRANSCRIPTION FACTOR TBX5"/>
    <property type="match status" value="1"/>
</dbReference>
<dbReference type="InterPro" id="IPR018186">
    <property type="entry name" value="TF_T-box_CS"/>
</dbReference>
<dbReference type="GO" id="GO:0001708">
    <property type="term" value="P:cell fate specification"/>
    <property type="evidence" value="ECO:0007669"/>
    <property type="project" value="TreeGrafter"/>
</dbReference>
<dbReference type="GO" id="GO:0000785">
    <property type="term" value="C:chromatin"/>
    <property type="evidence" value="ECO:0007669"/>
    <property type="project" value="TreeGrafter"/>
</dbReference>
<reference evidence="11" key="1">
    <citation type="submission" date="2025-08" db="UniProtKB">
        <authorList>
            <consortium name="Ensembl"/>
        </authorList>
    </citation>
    <scope>IDENTIFICATION</scope>
</reference>
<organism evidence="11 12">
    <name type="scientific">Calidris pygmaea</name>
    <name type="common">Spoon-billed sandpiper</name>
    <dbReference type="NCBI Taxonomy" id="425635"/>
    <lineage>
        <taxon>Eukaryota</taxon>
        <taxon>Metazoa</taxon>
        <taxon>Chordata</taxon>
        <taxon>Craniata</taxon>
        <taxon>Vertebrata</taxon>
        <taxon>Euteleostomi</taxon>
        <taxon>Archelosauria</taxon>
        <taxon>Archosauria</taxon>
        <taxon>Dinosauria</taxon>
        <taxon>Saurischia</taxon>
        <taxon>Theropoda</taxon>
        <taxon>Coelurosauria</taxon>
        <taxon>Aves</taxon>
        <taxon>Neognathae</taxon>
        <taxon>Neoaves</taxon>
        <taxon>Charadriiformes</taxon>
        <taxon>Scolopacidae</taxon>
        <taxon>Calidris</taxon>
    </lineage>
</organism>
<evidence type="ECO:0000256" key="2">
    <source>
        <dbReference type="ARBA" id="ARBA00004496"/>
    </source>
</evidence>
<dbReference type="GO" id="GO:0007389">
    <property type="term" value="P:pattern specification process"/>
    <property type="evidence" value="ECO:0007669"/>
    <property type="project" value="TreeGrafter"/>
</dbReference>
<keyword evidence="6" id="KW-0804">Transcription</keyword>
<dbReference type="InterPro" id="IPR001699">
    <property type="entry name" value="TF_T-box"/>
</dbReference>
<dbReference type="InterPro" id="IPR046360">
    <property type="entry name" value="T-box_DNA-bd"/>
</dbReference>
<proteinExistence type="predicted"/>
<dbReference type="GO" id="GO:0045893">
    <property type="term" value="P:positive regulation of DNA-templated transcription"/>
    <property type="evidence" value="ECO:0007669"/>
    <property type="project" value="InterPro"/>
</dbReference>
<protein>
    <submittedName>
        <fullName evidence="11">T-box transcription factor 5</fullName>
    </submittedName>
</protein>
<sequence length="486" mass="54321">MADSEEGFGLPTTPADSEAKELQAEAKQDAQLGATSKSPTSPQAAFTQQGMEGIKVFLHERELWLKFHEVGTEMIITKAGRRMFPSYKVKVTGLNPKTKYILLMDIVPADDHRYKFADNKWSVTGKAEPAMPGRLYVHPDSPATGAHWMRQLVSFQKLKLTNNHLDPFGHTMPWTCDEPVAFPPFQITQLKIENNPFAKGFRGSDDMELHRMSRMQSKEYPVVPRSTVRQKVSSNHSPFSGETRVLSASSNLGSQYQCENGVSSTSQDLLPPANPYPISQEHSQIYHCTKRKDEECSTTEHPYKKPYMETSPAEEDPFYRSSYPQQQGLNTSYRTESAQRQACMYASSAPPTDPVPSLEDISCNTWPSVPSYSSCTVSAMQPMDRLPYQHFSAHFTSGPLMPRLSSVANHTSPQIGDTHSMFQHQTSVSHQPIVRQCGPQTGIQSPPSSLQPAEFLYSHGVPRTLSPHQYHSVHGVGMVPEWSENS</sequence>
<evidence type="ECO:0000256" key="6">
    <source>
        <dbReference type="ARBA" id="ARBA00023163"/>
    </source>
</evidence>
<feature type="domain" description="T-box" evidence="10">
    <location>
        <begin position="58"/>
        <end position="172"/>
    </location>
</feature>